<keyword evidence="11" id="KW-1185">Reference proteome</keyword>
<feature type="compositionally biased region" description="Low complexity" evidence="7">
    <location>
        <begin position="233"/>
        <end position="250"/>
    </location>
</feature>
<feature type="compositionally biased region" description="Basic and acidic residues" evidence="7">
    <location>
        <begin position="263"/>
        <end position="274"/>
    </location>
</feature>
<dbReference type="Gene3D" id="3.40.50.1000">
    <property type="entry name" value="HAD superfamily/HAD-like"/>
    <property type="match status" value="1"/>
</dbReference>
<dbReference type="OrthoDB" id="10249888at2759"/>
<evidence type="ECO:0000313" key="11">
    <source>
        <dbReference type="Proteomes" id="UP000298663"/>
    </source>
</evidence>
<evidence type="ECO:0000313" key="10">
    <source>
        <dbReference type="EMBL" id="TKR95423.1"/>
    </source>
</evidence>
<keyword evidence="3 6" id="KW-0539">Nucleus</keyword>
<feature type="domain" description="BRCT" evidence="8">
    <location>
        <begin position="336"/>
        <end position="428"/>
    </location>
</feature>
<accession>A0A4U5PGB5</accession>
<dbReference type="InterPro" id="IPR011947">
    <property type="entry name" value="FCP1_euk"/>
</dbReference>
<feature type="compositionally biased region" description="Acidic residues" evidence="7">
    <location>
        <begin position="552"/>
        <end position="579"/>
    </location>
</feature>
<dbReference type="EC" id="3.1.3.16" evidence="6"/>
<dbReference type="NCBIfam" id="TIGR02250">
    <property type="entry name" value="FCP1_euk"/>
    <property type="match status" value="1"/>
</dbReference>
<comment type="caution">
    <text evidence="10">The sequence shown here is derived from an EMBL/GenBank/DDBJ whole genome shotgun (WGS) entry which is preliminary data.</text>
</comment>
<dbReference type="SUPFAM" id="SSF52113">
    <property type="entry name" value="BRCT domain"/>
    <property type="match status" value="1"/>
</dbReference>
<dbReference type="GO" id="GO:0008420">
    <property type="term" value="F:RNA polymerase II CTD heptapeptide repeat phosphatase activity"/>
    <property type="evidence" value="ECO:0007669"/>
    <property type="project" value="UniProtKB-UniRule"/>
</dbReference>
<protein>
    <recommendedName>
        <fullName evidence="6">RNA polymerase II subunit A C-terminal domain phosphatase</fullName>
        <ecNumber evidence="6">3.1.3.16</ecNumber>
    </recommendedName>
</protein>
<dbReference type="SMART" id="SM00577">
    <property type="entry name" value="CPDc"/>
    <property type="match status" value="1"/>
</dbReference>
<dbReference type="PROSITE" id="PS50172">
    <property type="entry name" value="BRCT"/>
    <property type="match status" value="1"/>
</dbReference>
<evidence type="ECO:0000259" key="8">
    <source>
        <dbReference type="PROSITE" id="PS50172"/>
    </source>
</evidence>
<keyword evidence="2 6" id="KW-0378">Hydrolase</keyword>
<reference evidence="10 11" key="1">
    <citation type="journal article" date="2015" name="Genome Biol.">
        <title>Comparative genomics of Steinernema reveals deeply conserved gene regulatory networks.</title>
        <authorList>
            <person name="Dillman A.R."/>
            <person name="Macchietto M."/>
            <person name="Porter C.F."/>
            <person name="Rogers A."/>
            <person name="Williams B."/>
            <person name="Antoshechkin I."/>
            <person name="Lee M.M."/>
            <person name="Goodwin Z."/>
            <person name="Lu X."/>
            <person name="Lewis E.E."/>
            <person name="Goodrich-Blair H."/>
            <person name="Stock S.P."/>
            <person name="Adams B.J."/>
            <person name="Sternberg P.W."/>
            <person name="Mortazavi A."/>
        </authorList>
    </citation>
    <scope>NUCLEOTIDE SEQUENCE [LARGE SCALE GENOMIC DNA]</scope>
    <source>
        <strain evidence="10 11">ALL</strain>
    </source>
</reference>
<dbReference type="PROSITE" id="PS50969">
    <property type="entry name" value="FCP1"/>
    <property type="match status" value="1"/>
</dbReference>
<reference evidence="10 11" key="2">
    <citation type="journal article" date="2019" name="G3 (Bethesda)">
        <title>Hybrid Assembly of the Genome of the Entomopathogenic Nematode Steinernema carpocapsae Identifies the X-Chromosome.</title>
        <authorList>
            <person name="Serra L."/>
            <person name="Macchietto M."/>
            <person name="Macias-Munoz A."/>
            <person name="McGill C.J."/>
            <person name="Rodriguez I.M."/>
            <person name="Rodriguez B."/>
            <person name="Murad R."/>
            <person name="Mortazavi A."/>
        </authorList>
    </citation>
    <scope>NUCLEOTIDE SEQUENCE [LARGE SCALE GENOMIC DNA]</scope>
    <source>
        <strain evidence="10 11">ALL</strain>
    </source>
</reference>
<dbReference type="STRING" id="34508.A0A4U5PGB5"/>
<dbReference type="Proteomes" id="UP000298663">
    <property type="component" value="Unassembled WGS sequence"/>
</dbReference>
<organism evidence="10 11">
    <name type="scientific">Steinernema carpocapsae</name>
    <name type="common">Entomopathogenic nematode</name>
    <dbReference type="NCBI Taxonomy" id="34508"/>
    <lineage>
        <taxon>Eukaryota</taxon>
        <taxon>Metazoa</taxon>
        <taxon>Ecdysozoa</taxon>
        <taxon>Nematoda</taxon>
        <taxon>Chromadorea</taxon>
        <taxon>Rhabditida</taxon>
        <taxon>Tylenchina</taxon>
        <taxon>Panagrolaimomorpha</taxon>
        <taxon>Strongyloidoidea</taxon>
        <taxon>Steinernematidae</taxon>
        <taxon>Steinernema</taxon>
    </lineage>
</organism>
<evidence type="ECO:0000256" key="3">
    <source>
        <dbReference type="ARBA" id="ARBA00023242"/>
    </source>
</evidence>
<sequence>MPPKRGPLKNKPTQCTHAIIIKDMCATCGKDLREKDGRSGQRTETGEASVAMIHHVPELHVSDELAKELGKKDLDNVLKQKKLILLVDLDQTIIHTSNQPYRGPKSNDIFDYTLQRVPYFTKIRPYTRKFLENINDKYQMHVVTYGQRQYAHLIAEQLDPEKKFFQHRILSRDELFHSLHKTKNLKALFPCGEELIAIIDDRRDVWEDMGNVVQVKPYKFFRDVGDINAPKGAAPTMSTTPTAEEAPAAPKEGENPSEDAKEEDPKAEEKREDAEPSTSAEAANGAPGAEGPQEPEDDDHVLQHVERVLLEAHARFYKAYEETKKVSDMKTIISDIRREVLCGECVVLSGIVPQGQNVHETAAYQQLIRFGADYQEEITHDTTLVIGARWGTTKIHMAHRNGIPVVTTAWLDKVVEEWRKPDINDFPLSKDSVSELPHKHKMKTSSLANLEMPNKDTMSSMADEVDEAMEDDDDEEDEETEEREAVAIADIPELREDPEDDSLQSLENETDKYSDEDSRDTGDEDFEPERKRRGDPEGEDEESFKRRRLNDEESDEEEFGDDGNHDEDDEDQFDEDDALAADLEQQFFS</sequence>
<evidence type="ECO:0000259" key="9">
    <source>
        <dbReference type="PROSITE" id="PS50969"/>
    </source>
</evidence>
<evidence type="ECO:0000256" key="2">
    <source>
        <dbReference type="ARBA" id="ARBA00022801"/>
    </source>
</evidence>
<name>A0A4U5PGB5_STECR</name>
<dbReference type="InterPro" id="IPR036412">
    <property type="entry name" value="HAD-like_sf"/>
</dbReference>
<feature type="compositionally biased region" description="Basic and acidic residues" evidence="7">
    <location>
        <begin position="509"/>
        <end position="521"/>
    </location>
</feature>
<evidence type="ECO:0000256" key="4">
    <source>
        <dbReference type="ARBA" id="ARBA00047761"/>
    </source>
</evidence>
<evidence type="ECO:0000256" key="5">
    <source>
        <dbReference type="ARBA" id="ARBA00048336"/>
    </source>
</evidence>
<feature type="region of interest" description="Disordered" evidence="7">
    <location>
        <begin position="437"/>
        <end position="589"/>
    </location>
</feature>
<comment type="subcellular location">
    <subcellularLocation>
        <location evidence="1 6">Nucleus</location>
    </subcellularLocation>
</comment>
<feature type="compositionally biased region" description="Low complexity" evidence="7">
    <location>
        <begin position="580"/>
        <end position="589"/>
    </location>
</feature>
<dbReference type="Pfam" id="PF00533">
    <property type="entry name" value="BRCT"/>
    <property type="match status" value="1"/>
</dbReference>
<dbReference type="SUPFAM" id="SSF56784">
    <property type="entry name" value="HAD-like"/>
    <property type="match status" value="1"/>
</dbReference>
<proteinExistence type="predicted"/>
<dbReference type="PANTHER" id="PTHR23081">
    <property type="entry name" value="RNA POLYMERASE II CTD PHOSPHATASE"/>
    <property type="match status" value="1"/>
</dbReference>
<dbReference type="AlphaFoldDB" id="A0A4U5PGB5"/>
<dbReference type="GO" id="GO:0005634">
    <property type="term" value="C:nucleus"/>
    <property type="evidence" value="ECO:0007669"/>
    <property type="project" value="UniProtKB-SubCell"/>
</dbReference>
<evidence type="ECO:0000256" key="7">
    <source>
        <dbReference type="SAM" id="MobiDB-lite"/>
    </source>
</evidence>
<dbReference type="PANTHER" id="PTHR23081:SF36">
    <property type="entry name" value="RNA POLYMERASE II SUBUNIT A C-TERMINAL DOMAIN PHOSPHATASE"/>
    <property type="match status" value="1"/>
</dbReference>
<dbReference type="InterPro" id="IPR004274">
    <property type="entry name" value="FCP1_dom"/>
</dbReference>
<dbReference type="InterPro" id="IPR036420">
    <property type="entry name" value="BRCT_dom_sf"/>
</dbReference>
<dbReference type="Pfam" id="PF03031">
    <property type="entry name" value="NIF"/>
    <property type="match status" value="1"/>
</dbReference>
<dbReference type="InterPro" id="IPR039189">
    <property type="entry name" value="Fcp1"/>
</dbReference>
<evidence type="ECO:0000256" key="6">
    <source>
        <dbReference type="RuleBase" id="RU366066"/>
    </source>
</evidence>
<gene>
    <name evidence="10" type="ORF">L596_009595</name>
</gene>
<dbReference type="EMBL" id="AZBU02000002">
    <property type="protein sequence ID" value="TKR95423.1"/>
    <property type="molecule type" value="Genomic_DNA"/>
</dbReference>
<dbReference type="Gene3D" id="1.10.287.10">
    <property type="entry name" value="S15/NS1, RNA-binding"/>
    <property type="match status" value="1"/>
</dbReference>
<comment type="function">
    <text evidence="6">This promotes the activity of RNA polymerase II.</text>
</comment>
<feature type="compositionally biased region" description="Acidic residues" evidence="7">
    <location>
        <begin position="463"/>
        <end position="482"/>
    </location>
</feature>
<dbReference type="CDD" id="cd07521">
    <property type="entry name" value="HAD_FCP1-like"/>
    <property type="match status" value="1"/>
</dbReference>
<dbReference type="InterPro" id="IPR023214">
    <property type="entry name" value="HAD_sf"/>
</dbReference>
<feature type="region of interest" description="Disordered" evidence="7">
    <location>
        <begin position="229"/>
        <end position="297"/>
    </location>
</feature>
<feature type="domain" description="FCP1 homology" evidence="9">
    <location>
        <begin position="78"/>
        <end position="240"/>
    </location>
</feature>
<feature type="compositionally biased region" description="Low complexity" evidence="7">
    <location>
        <begin position="280"/>
        <end position="292"/>
    </location>
</feature>
<comment type="catalytic activity">
    <reaction evidence="5 6">
        <text>O-phospho-L-threonyl-[protein] + H2O = L-threonyl-[protein] + phosphate</text>
        <dbReference type="Rhea" id="RHEA:47004"/>
        <dbReference type="Rhea" id="RHEA-COMP:11060"/>
        <dbReference type="Rhea" id="RHEA-COMP:11605"/>
        <dbReference type="ChEBI" id="CHEBI:15377"/>
        <dbReference type="ChEBI" id="CHEBI:30013"/>
        <dbReference type="ChEBI" id="CHEBI:43474"/>
        <dbReference type="ChEBI" id="CHEBI:61977"/>
        <dbReference type="EC" id="3.1.3.16"/>
    </reaction>
</comment>
<dbReference type="Gene3D" id="3.40.50.10190">
    <property type="entry name" value="BRCT domain"/>
    <property type="match status" value="1"/>
</dbReference>
<dbReference type="InterPro" id="IPR001357">
    <property type="entry name" value="BRCT_dom"/>
</dbReference>
<comment type="catalytic activity">
    <reaction evidence="4 6">
        <text>O-phospho-L-seryl-[protein] + H2O = L-seryl-[protein] + phosphate</text>
        <dbReference type="Rhea" id="RHEA:20629"/>
        <dbReference type="Rhea" id="RHEA-COMP:9863"/>
        <dbReference type="Rhea" id="RHEA-COMP:11604"/>
        <dbReference type="ChEBI" id="CHEBI:15377"/>
        <dbReference type="ChEBI" id="CHEBI:29999"/>
        <dbReference type="ChEBI" id="CHEBI:43474"/>
        <dbReference type="ChEBI" id="CHEBI:83421"/>
        <dbReference type="EC" id="3.1.3.16"/>
    </reaction>
</comment>
<evidence type="ECO:0000256" key="1">
    <source>
        <dbReference type="ARBA" id="ARBA00004123"/>
    </source>
</evidence>
<dbReference type="CDD" id="cd17729">
    <property type="entry name" value="BRCT_CTDP1"/>
    <property type="match status" value="1"/>
</dbReference>